<feature type="domain" description="Aerobactin siderophore biosynthesis IucA/IucC-like C-terminal" evidence="2">
    <location>
        <begin position="98"/>
        <end position="209"/>
    </location>
</feature>
<evidence type="ECO:0000313" key="5">
    <source>
        <dbReference type="Proteomes" id="UP000622552"/>
    </source>
</evidence>
<feature type="compositionally biased region" description="Pro residues" evidence="1">
    <location>
        <begin position="1"/>
        <end position="18"/>
    </location>
</feature>
<feature type="domain" description="Ferric siderophore reductase C-terminal" evidence="3">
    <location>
        <begin position="225"/>
        <end position="245"/>
    </location>
</feature>
<dbReference type="GO" id="GO:0003824">
    <property type="term" value="F:catalytic activity"/>
    <property type="evidence" value="ECO:0007669"/>
    <property type="project" value="UniProtKB-ARBA"/>
</dbReference>
<dbReference type="Proteomes" id="UP000622552">
    <property type="component" value="Unassembled WGS sequence"/>
</dbReference>
<evidence type="ECO:0000259" key="3">
    <source>
        <dbReference type="Pfam" id="PF11575"/>
    </source>
</evidence>
<dbReference type="InterPro" id="IPR024726">
    <property type="entry name" value="FhuF_C"/>
</dbReference>
<evidence type="ECO:0000313" key="4">
    <source>
        <dbReference type="EMBL" id="MBG6137308.1"/>
    </source>
</evidence>
<sequence length="256" mass="26235">MNPPPSPGPASAPSPGRNPEPTSASGPEPVPATAAEVVAALAGAGRHNAYFLVETADDGADDWLPVTGLFGDGLDALLAAVADRLGHDDPRVAASIAFQGYAAKIWSPVLASVTESGVLPDLAPESLRWRYRTGEPVSLLLAPAAGWKTTDPSDVYELAVDRHLGPLLAAFRARVPISERLLWGNAAAALAGASRVLGPASAPLRSALLGSGRLAGTVDEGTGLRRTCCLFYRIPGGGTCGDCVLRGRSRAASTGR</sequence>
<dbReference type="GO" id="GO:0051537">
    <property type="term" value="F:2 iron, 2 sulfur cluster binding"/>
    <property type="evidence" value="ECO:0007669"/>
    <property type="project" value="InterPro"/>
</dbReference>
<evidence type="ECO:0008006" key="6">
    <source>
        <dbReference type="Google" id="ProtNLM"/>
    </source>
</evidence>
<dbReference type="AlphaFoldDB" id="A0A8J7GS96"/>
<organism evidence="4 5">
    <name type="scientific">Longispora fulva</name>
    <dbReference type="NCBI Taxonomy" id="619741"/>
    <lineage>
        <taxon>Bacteria</taxon>
        <taxon>Bacillati</taxon>
        <taxon>Actinomycetota</taxon>
        <taxon>Actinomycetes</taxon>
        <taxon>Micromonosporales</taxon>
        <taxon>Micromonosporaceae</taxon>
        <taxon>Longispora</taxon>
    </lineage>
</organism>
<protein>
    <recommendedName>
        <fullName evidence="6">Ferric siderophore reductase C-terminal domain-containing protein</fullName>
    </recommendedName>
</protein>
<proteinExistence type="predicted"/>
<keyword evidence="5" id="KW-1185">Reference proteome</keyword>
<feature type="region of interest" description="Disordered" evidence="1">
    <location>
        <begin position="1"/>
        <end position="30"/>
    </location>
</feature>
<dbReference type="Pfam" id="PF11575">
    <property type="entry name" value="FhuF_C"/>
    <property type="match status" value="1"/>
</dbReference>
<dbReference type="EMBL" id="JADOUF010000001">
    <property type="protein sequence ID" value="MBG6137308.1"/>
    <property type="molecule type" value="Genomic_DNA"/>
</dbReference>
<reference evidence="4" key="1">
    <citation type="submission" date="2020-11" db="EMBL/GenBank/DDBJ databases">
        <title>Sequencing the genomes of 1000 actinobacteria strains.</title>
        <authorList>
            <person name="Klenk H.-P."/>
        </authorList>
    </citation>
    <scope>NUCLEOTIDE SEQUENCE</scope>
    <source>
        <strain evidence="4">DSM 45356</strain>
    </source>
</reference>
<gene>
    <name evidence="4" type="ORF">IW245_003502</name>
</gene>
<dbReference type="InterPro" id="IPR022770">
    <property type="entry name" value="IucA/IucC-like_C"/>
</dbReference>
<name>A0A8J7GS96_9ACTN</name>
<dbReference type="Pfam" id="PF06276">
    <property type="entry name" value="FhuF"/>
    <property type="match status" value="1"/>
</dbReference>
<accession>A0A8J7GS96</accession>
<evidence type="ECO:0000256" key="1">
    <source>
        <dbReference type="SAM" id="MobiDB-lite"/>
    </source>
</evidence>
<evidence type="ECO:0000259" key="2">
    <source>
        <dbReference type="Pfam" id="PF06276"/>
    </source>
</evidence>
<comment type="caution">
    <text evidence="4">The sequence shown here is derived from an EMBL/GenBank/DDBJ whole genome shotgun (WGS) entry which is preliminary data.</text>
</comment>
<dbReference type="RefSeq" id="WP_197004189.1">
    <property type="nucleotide sequence ID" value="NZ_BONS01000020.1"/>
</dbReference>